<evidence type="ECO:0000313" key="1">
    <source>
        <dbReference type="EMBL" id="GIY95747.1"/>
    </source>
</evidence>
<accession>A0AAV4XM59</accession>
<proteinExistence type="predicted"/>
<organism evidence="1 2">
    <name type="scientific">Caerostris extrusa</name>
    <name type="common">Bark spider</name>
    <name type="synonym">Caerostris bankana</name>
    <dbReference type="NCBI Taxonomy" id="172846"/>
    <lineage>
        <taxon>Eukaryota</taxon>
        <taxon>Metazoa</taxon>
        <taxon>Ecdysozoa</taxon>
        <taxon>Arthropoda</taxon>
        <taxon>Chelicerata</taxon>
        <taxon>Arachnida</taxon>
        <taxon>Araneae</taxon>
        <taxon>Araneomorphae</taxon>
        <taxon>Entelegynae</taxon>
        <taxon>Araneoidea</taxon>
        <taxon>Araneidae</taxon>
        <taxon>Caerostris</taxon>
    </lineage>
</organism>
<evidence type="ECO:0000313" key="2">
    <source>
        <dbReference type="Proteomes" id="UP001054945"/>
    </source>
</evidence>
<keyword evidence="2" id="KW-1185">Reference proteome</keyword>
<protein>
    <submittedName>
        <fullName evidence="1">Uncharacterized protein</fullName>
    </submittedName>
</protein>
<name>A0AAV4XM59_CAEEX</name>
<dbReference type="EMBL" id="BPLR01000572">
    <property type="protein sequence ID" value="GIY95747.1"/>
    <property type="molecule type" value="Genomic_DNA"/>
</dbReference>
<dbReference type="AlphaFoldDB" id="A0AAV4XM59"/>
<sequence>MAINTTEVSIVIMKLHFAYPVQFGEDAESIQTACPPFGDGGIRCEDNTGSPLYCQGIHLRLDQQKKAPPLLTVVMTRY</sequence>
<dbReference type="Proteomes" id="UP001054945">
    <property type="component" value="Unassembled WGS sequence"/>
</dbReference>
<gene>
    <name evidence="1" type="ORF">CEXT_394231</name>
</gene>
<comment type="caution">
    <text evidence="1">The sequence shown here is derived from an EMBL/GenBank/DDBJ whole genome shotgun (WGS) entry which is preliminary data.</text>
</comment>
<reference evidence="1 2" key="1">
    <citation type="submission" date="2021-06" db="EMBL/GenBank/DDBJ databases">
        <title>Caerostris extrusa draft genome.</title>
        <authorList>
            <person name="Kono N."/>
            <person name="Arakawa K."/>
        </authorList>
    </citation>
    <scope>NUCLEOTIDE SEQUENCE [LARGE SCALE GENOMIC DNA]</scope>
</reference>